<reference evidence="2" key="1">
    <citation type="submission" date="2020-09" db="EMBL/GenBank/DDBJ databases">
        <title>Genome-Enabled Discovery of Anthraquinone Biosynthesis in Senna tora.</title>
        <authorList>
            <person name="Kang S.-H."/>
            <person name="Pandey R.P."/>
            <person name="Lee C.-M."/>
            <person name="Sim J.-S."/>
            <person name="Jeong J.-T."/>
            <person name="Choi B.-S."/>
            <person name="Jung M."/>
            <person name="Ginzburg D."/>
            <person name="Zhao K."/>
            <person name="Won S.Y."/>
            <person name="Oh T.-J."/>
            <person name="Yu Y."/>
            <person name="Kim N.-H."/>
            <person name="Lee O.R."/>
            <person name="Lee T.-H."/>
            <person name="Bashyal P."/>
            <person name="Kim T.-S."/>
            <person name="Lee W.-H."/>
            <person name="Kawkins C."/>
            <person name="Kim C.-K."/>
            <person name="Kim J.S."/>
            <person name="Ahn B.O."/>
            <person name="Rhee S.Y."/>
            <person name="Sohng J.K."/>
        </authorList>
    </citation>
    <scope>NUCLEOTIDE SEQUENCE</scope>
    <source>
        <tissue evidence="2">Leaf</tissue>
    </source>
</reference>
<evidence type="ECO:0000313" key="2">
    <source>
        <dbReference type="EMBL" id="KAF7833320.1"/>
    </source>
</evidence>
<dbReference type="Gene3D" id="2.40.50.140">
    <property type="entry name" value="Nucleic acid-binding proteins"/>
    <property type="match status" value="1"/>
</dbReference>
<sequence>MRESEIVPCFSPTSGVRGKRKRVKEGRRVGKWNGLVFGEVKHIHRSRINWTLKVRAVRIWDMPPYPKTYPHHGMEMGSKIGVSVKSVFTNKYRNILKEGGIYIISGFNVVSSNTSFHATNHSYKLTFQFNSRVAQSDDDGSIHHYGFDFVSVERILSNDLDHNILVDFIGRICNISEPQSSSSDPKIKQITLDLEDAQGVHDPKP</sequence>
<feature type="domain" description="Replication protein A 70 kDa DNA-binding subunit B/D first OB fold" evidence="1">
    <location>
        <begin position="38"/>
        <end position="135"/>
    </location>
</feature>
<evidence type="ECO:0000259" key="1">
    <source>
        <dbReference type="Pfam" id="PF02721"/>
    </source>
</evidence>
<comment type="caution">
    <text evidence="2">The sequence shown here is derived from an EMBL/GenBank/DDBJ whole genome shotgun (WGS) entry which is preliminary data.</text>
</comment>
<accession>A0A834WVZ3</accession>
<dbReference type="InterPro" id="IPR012340">
    <property type="entry name" value="NA-bd_OB-fold"/>
</dbReference>
<name>A0A834WVZ3_9FABA</name>
<proteinExistence type="predicted"/>
<gene>
    <name evidence="2" type="ORF">G2W53_015653</name>
</gene>
<dbReference type="Pfam" id="PF02721">
    <property type="entry name" value="DUF223"/>
    <property type="match status" value="1"/>
</dbReference>
<dbReference type="SUPFAM" id="SSF50249">
    <property type="entry name" value="Nucleic acid-binding proteins"/>
    <property type="match status" value="1"/>
</dbReference>
<dbReference type="PANTHER" id="PTHR47165:SF4">
    <property type="entry name" value="OS03G0429900 PROTEIN"/>
    <property type="match status" value="1"/>
</dbReference>
<dbReference type="OrthoDB" id="1305631at2759"/>
<keyword evidence="3" id="KW-1185">Reference proteome</keyword>
<organism evidence="2 3">
    <name type="scientific">Senna tora</name>
    <dbReference type="NCBI Taxonomy" id="362788"/>
    <lineage>
        <taxon>Eukaryota</taxon>
        <taxon>Viridiplantae</taxon>
        <taxon>Streptophyta</taxon>
        <taxon>Embryophyta</taxon>
        <taxon>Tracheophyta</taxon>
        <taxon>Spermatophyta</taxon>
        <taxon>Magnoliopsida</taxon>
        <taxon>eudicotyledons</taxon>
        <taxon>Gunneridae</taxon>
        <taxon>Pentapetalae</taxon>
        <taxon>rosids</taxon>
        <taxon>fabids</taxon>
        <taxon>Fabales</taxon>
        <taxon>Fabaceae</taxon>
        <taxon>Caesalpinioideae</taxon>
        <taxon>Cassia clade</taxon>
        <taxon>Senna</taxon>
    </lineage>
</organism>
<dbReference type="PANTHER" id="PTHR47165">
    <property type="entry name" value="OS03G0429900 PROTEIN"/>
    <property type="match status" value="1"/>
</dbReference>
<evidence type="ECO:0000313" key="3">
    <source>
        <dbReference type="Proteomes" id="UP000634136"/>
    </source>
</evidence>
<dbReference type="Proteomes" id="UP000634136">
    <property type="component" value="Unassembled WGS sequence"/>
</dbReference>
<dbReference type="AlphaFoldDB" id="A0A834WVZ3"/>
<protein>
    <submittedName>
        <fullName evidence="2">Replication factor-A carboxy-terminal domain protein</fullName>
    </submittedName>
</protein>
<dbReference type="InterPro" id="IPR003871">
    <property type="entry name" value="RFA1B/D_OB_1st"/>
</dbReference>
<dbReference type="CDD" id="cd04480">
    <property type="entry name" value="RPA1_DBD_A_like"/>
    <property type="match status" value="1"/>
</dbReference>
<dbReference type="EMBL" id="JAAIUW010000005">
    <property type="protein sequence ID" value="KAF7833320.1"/>
    <property type="molecule type" value="Genomic_DNA"/>
</dbReference>